<dbReference type="InterPro" id="IPR008974">
    <property type="entry name" value="TRAF-like"/>
</dbReference>
<keyword evidence="3" id="KW-1185">Reference proteome</keyword>
<organism evidence="3 4">
    <name type="scientific">Ditylenchus dipsaci</name>
    <dbReference type="NCBI Taxonomy" id="166011"/>
    <lineage>
        <taxon>Eukaryota</taxon>
        <taxon>Metazoa</taxon>
        <taxon>Ecdysozoa</taxon>
        <taxon>Nematoda</taxon>
        <taxon>Chromadorea</taxon>
        <taxon>Rhabditida</taxon>
        <taxon>Tylenchina</taxon>
        <taxon>Tylenchomorpha</taxon>
        <taxon>Sphaerularioidea</taxon>
        <taxon>Anguinidae</taxon>
        <taxon>Anguininae</taxon>
        <taxon>Ditylenchus</taxon>
    </lineage>
</organism>
<protein>
    <submittedName>
        <fullName evidence="4">Speckle-type POZ protein</fullName>
    </submittedName>
</protein>
<dbReference type="SUPFAM" id="SSF49599">
    <property type="entry name" value="TRAF domain-like"/>
    <property type="match status" value="2"/>
</dbReference>
<accession>A0A915D2Y6</accession>
<evidence type="ECO:0000259" key="1">
    <source>
        <dbReference type="PROSITE" id="PS50097"/>
    </source>
</evidence>
<proteinExistence type="predicted"/>
<dbReference type="InterPro" id="IPR011333">
    <property type="entry name" value="SKP1/BTB/POZ_sf"/>
</dbReference>
<dbReference type="WBParaSite" id="jg14828">
    <property type="protein sequence ID" value="jg14828"/>
    <property type="gene ID" value="jg14828"/>
</dbReference>
<dbReference type="PROSITE" id="PS50144">
    <property type="entry name" value="MATH"/>
    <property type="match status" value="1"/>
</dbReference>
<dbReference type="PANTHER" id="PTHR22744:SF14">
    <property type="entry name" value="BTB DOMAIN-CONTAINING PROTEIN-RELATED"/>
    <property type="match status" value="1"/>
</dbReference>
<dbReference type="Proteomes" id="UP000887574">
    <property type="component" value="Unplaced"/>
</dbReference>
<dbReference type="Gene3D" id="3.30.710.10">
    <property type="entry name" value="Potassium Channel Kv1.1, Chain A"/>
    <property type="match status" value="1"/>
</dbReference>
<dbReference type="SUPFAM" id="SSF54695">
    <property type="entry name" value="POZ domain"/>
    <property type="match status" value="1"/>
</dbReference>
<evidence type="ECO:0000259" key="2">
    <source>
        <dbReference type="PROSITE" id="PS50144"/>
    </source>
</evidence>
<dbReference type="Pfam" id="PF00651">
    <property type="entry name" value="BTB"/>
    <property type="match status" value="1"/>
</dbReference>
<dbReference type="SMART" id="SM00225">
    <property type="entry name" value="BTB"/>
    <property type="match status" value="1"/>
</dbReference>
<dbReference type="PANTHER" id="PTHR22744">
    <property type="entry name" value="HELIX LOOP HELIX PROTEIN 21-RELATED"/>
    <property type="match status" value="1"/>
</dbReference>
<evidence type="ECO:0000313" key="4">
    <source>
        <dbReference type="WBParaSite" id="jg14828"/>
    </source>
</evidence>
<feature type="domain" description="MATH" evidence="2">
    <location>
        <begin position="162"/>
        <end position="292"/>
    </location>
</feature>
<dbReference type="Gene3D" id="2.60.210.10">
    <property type="entry name" value="Apoptosis, Tumor Necrosis Factor Receptor Associated Protein 2, Chain A"/>
    <property type="match status" value="2"/>
</dbReference>
<evidence type="ECO:0000313" key="3">
    <source>
        <dbReference type="Proteomes" id="UP000887574"/>
    </source>
</evidence>
<sequence length="473" mass="54112">MQPYIFDADSSKAAFKYTMKIKNFSEFATGEHISEHTYESPAVFFHNLPWSVVVLPEVSTYNSMVRIQTKLHCSDHVADDFNPTALVLASVTLVSNNSKEDTIVQRMISRSHRLVNCHFGPKNGYLQSDGSIQLLVEISEYKLGPSNVISQLLPQGFSFRIQDVRSWTKQPATQSAELREKFSEPMSLYGVNWRIKATTLPINNKSKKIVSIAVFLQCDCKTSALEWICAAEAKLILKSHRAEVPDLEKRIGNLFTNRDNDWGFWNFVGFTDLYDPVNGYFDSESNSIELAVEITACEPYKIILDESAKAYIQNDADVGCSDGILAFEDRKIHINKKMLASYSPYFQTMFFSKHFKEARMYEIPLHGVDFDEFTQLLKTIYPDYAAINEENIESLLLLADRFQVDFVLKACDEYLLNSKQHNKLLLAENTIDECVKQLKSAGQIRQLMTDAQWNFLTVKTKKTFFEQLASKEK</sequence>
<dbReference type="AlphaFoldDB" id="A0A915D2Y6"/>
<dbReference type="Pfam" id="PF22486">
    <property type="entry name" value="MATH_2"/>
    <property type="match status" value="1"/>
</dbReference>
<name>A0A915D2Y6_9BILA</name>
<dbReference type="InterPro" id="IPR002083">
    <property type="entry name" value="MATH/TRAF_dom"/>
</dbReference>
<dbReference type="InterPro" id="IPR000210">
    <property type="entry name" value="BTB/POZ_dom"/>
</dbReference>
<feature type="domain" description="BTB" evidence="1">
    <location>
        <begin position="321"/>
        <end position="389"/>
    </location>
</feature>
<reference evidence="4" key="1">
    <citation type="submission" date="2022-11" db="UniProtKB">
        <authorList>
            <consortium name="WormBaseParasite"/>
        </authorList>
    </citation>
    <scope>IDENTIFICATION</scope>
</reference>
<dbReference type="PROSITE" id="PS50097">
    <property type="entry name" value="BTB"/>
    <property type="match status" value="1"/>
</dbReference>
<dbReference type="CDD" id="cd18186">
    <property type="entry name" value="BTB_POZ_ZBTB_KLHL-like"/>
    <property type="match status" value="1"/>
</dbReference>